<dbReference type="InterPro" id="IPR035919">
    <property type="entry name" value="EAL_sf"/>
</dbReference>
<dbReference type="InterPro" id="IPR042461">
    <property type="entry name" value="LapD_MoxY_peri_C"/>
</dbReference>
<dbReference type="InterPro" id="IPR050706">
    <property type="entry name" value="Cyclic-di-GMP_PDE-like"/>
</dbReference>
<gene>
    <name evidence="6" type="ORF">FHP88_09600</name>
</gene>
<dbReference type="Gene3D" id="3.20.20.450">
    <property type="entry name" value="EAL domain"/>
    <property type="match status" value="1"/>
</dbReference>
<accession>A0A557SD42</accession>
<sequence>MAKGNNPGESIMTLSKQLVALIVALLLLVFAGTFLISVHNTRDYLEKQLESHAQDAATSLGLSISPYMENNDIATVTSMTDAIFDRGFYRVIRIEDMQGKPLVDRVLPVQIEGVPEWFIERLPLTTPEGQATLMNGWLQSGRVVVRSHPGYAYNQLWQTIASTLRWFLVSAVIALLIGVVLLRQVLRPLRAVEEQANAICNREFPILEKMPRTTDMRRIVEAMNRMSAKVRQMLDELERRVLGLRRQAYQHPVTGLANKRFFMDLLTNQVNSIEEFSCGALCLIQLKAFKQYNDSHGYKAGDELLQDAAKQLEAVSAQWPKSQLAHLAGADFALLVQECSEQQAAELAEQLSATLVGLYGTGKLADPDVGHVGVSYFDGSQSVSILLSEADTALRMAQISGANDWHLARSDEKVQGQVRGASQWRDFIGQALERNVIKLQFQPVVTCTDKILLHREVLVRIPENLDLPDEGGLLSAGLFMPQAESLGMTADIDKNVISQILKLLTDSPNDQIQYAINISPPSIKQDGFMGWLEEKLQEYKQVAPRMIFELPEYGVVANIDKVTELLALVTGYGARLSIDHFGRSFGSLAYLRSMKVHYLKIDGSFMRSIEQNSDNQFFVQALAEIAHGLEIEVIAEAIETKSAWELLPSLHMDGAQGYFIGRPE</sequence>
<organism evidence="6 7">
    <name type="scientific">Sedimenticola selenatireducens</name>
    <dbReference type="NCBI Taxonomy" id="191960"/>
    <lineage>
        <taxon>Bacteria</taxon>
        <taxon>Pseudomonadati</taxon>
        <taxon>Pseudomonadota</taxon>
        <taxon>Gammaproteobacteria</taxon>
        <taxon>Chromatiales</taxon>
        <taxon>Sedimenticolaceae</taxon>
        <taxon>Sedimenticola</taxon>
    </lineage>
</organism>
<dbReference type="PROSITE" id="PS50885">
    <property type="entry name" value="HAMP"/>
    <property type="match status" value="1"/>
</dbReference>
<feature type="transmembrane region" description="Helical" evidence="2">
    <location>
        <begin position="18"/>
        <end position="38"/>
    </location>
</feature>
<keyword evidence="2" id="KW-1133">Transmembrane helix</keyword>
<dbReference type="GO" id="GO:0007165">
    <property type="term" value="P:signal transduction"/>
    <property type="evidence" value="ECO:0007669"/>
    <property type="project" value="InterPro"/>
</dbReference>
<keyword evidence="7" id="KW-1185">Reference proteome</keyword>
<evidence type="ECO:0000259" key="3">
    <source>
        <dbReference type="PROSITE" id="PS50883"/>
    </source>
</evidence>
<dbReference type="EMBL" id="VMNH01000009">
    <property type="protein sequence ID" value="TVO75251.1"/>
    <property type="molecule type" value="Genomic_DNA"/>
</dbReference>
<proteinExistence type="predicted"/>
<evidence type="ECO:0000259" key="4">
    <source>
        <dbReference type="PROSITE" id="PS50885"/>
    </source>
</evidence>
<dbReference type="InterPro" id="IPR000160">
    <property type="entry name" value="GGDEF_dom"/>
</dbReference>
<dbReference type="InterPro" id="IPR029787">
    <property type="entry name" value="Nucleotide_cyclase"/>
</dbReference>
<feature type="transmembrane region" description="Helical" evidence="2">
    <location>
        <begin position="166"/>
        <end position="186"/>
    </location>
</feature>
<dbReference type="SMART" id="SM00267">
    <property type="entry name" value="GGDEF"/>
    <property type="match status" value="1"/>
</dbReference>
<dbReference type="Gene3D" id="3.30.110.200">
    <property type="match status" value="1"/>
</dbReference>
<feature type="domain" description="HAMP" evidence="4">
    <location>
        <begin position="183"/>
        <end position="235"/>
    </location>
</feature>
<dbReference type="Pfam" id="PF00563">
    <property type="entry name" value="EAL"/>
    <property type="match status" value="1"/>
</dbReference>
<dbReference type="InterPro" id="IPR032244">
    <property type="entry name" value="LapD_MoxY_N"/>
</dbReference>
<protein>
    <submittedName>
        <fullName evidence="6">EAL domain-containing protein</fullName>
    </submittedName>
</protein>
<dbReference type="PANTHER" id="PTHR33121">
    <property type="entry name" value="CYCLIC DI-GMP PHOSPHODIESTERASE PDEF"/>
    <property type="match status" value="1"/>
</dbReference>
<evidence type="ECO:0000313" key="6">
    <source>
        <dbReference type="EMBL" id="TVO75251.1"/>
    </source>
</evidence>
<dbReference type="SUPFAM" id="SSF55073">
    <property type="entry name" value="Nucleotide cyclase"/>
    <property type="match status" value="1"/>
</dbReference>
<dbReference type="OrthoDB" id="5894408at2"/>
<dbReference type="SUPFAM" id="SSF141868">
    <property type="entry name" value="EAL domain-like"/>
    <property type="match status" value="1"/>
</dbReference>
<comment type="caution">
    <text evidence="6">The sequence shown here is derived from an EMBL/GenBank/DDBJ whole genome shotgun (WGS) entry which is preliminary data.</text>
</comment>
<dbReference type="InterPro" id="IPR001633">
    <property type="entry name" value="EAL_dom"/>
</dbReference>
<dbReference type="InterPro" id="IPR043128">
    <property type="entry name" value="Rev_trsase/Diguanyl_cyclase"/>
</dbReference>
<reference evidence="6 7" key="1">
    <citation type="submission" date="2019-07" db="EMBL/GenBank/DDBJ databases">
        <title>The pathways for chlorine oxyanion respiration interact through the shared metabolite chlorate.</title>
        <authorList>
            <person name="Barnum T.P."/>
            <person name="Cheng Y."/>
            <person name="Hill K.A."/>
            <person name="Lucas L.N."/>
            <person name="Carlson H.K."/>
            <person name="Coates J.D."/>
        </authorList>
    </citation>
    <scope>NUCLEOTIDE SEQUENCE [LARGE SCALE GENOMIC DNA]</scope>
    <source>
        <strain evidence="6 7">BK-1</strain>
    </source>
</reference>
<dbReference type="CDD" id="cd01948">
    <property type="entry name" value="EAL"/>
    <property type="match status" value="1"/>
</dbReference>
<dbReference type="GO" id="GO:0071111">
    <property type="term" value="F:cyclic-guanylate-specific phosphodiesterase activity"/>
    <property type="evidence" value="ECO:0007669"/>
    <property type="project" value="InterPro"/>
</dbReference>
<feature type="domain" description="EAL" evidence="3">
    <location>
        <begin position="421"/>
        <end position="664"/>
    </location>
</feature>
<evidence type="ECO:0000256" key="1">
    <source>
        <dbReference type="SAM" id="Coils"/>
    </source>
</evidence>
<evidence type="ECO:0000259" key="5">
    <source>
        <dbReference type="PROSITE" id="PS50887"/>
    </source>
</evidence>
<dbReference type="PROSITE" id="PS50887">
    <property type="entry name" value="GGDEF"/>
    <property type="match status" value="1"/>
</dbReference>
<feature type="domain" description="GGDEF" evidence="5">
    <location>
        <begin position="277"/>
        <end position="410"/>
    </location>
</feature>
<feature type="coiled-coil region" evidence="1">
    <location>
        <begin position="220"/>
        <end position="247"/>
    </location>
</feature>
<keyword evidence="1" id="KW-0175">Coiled coil</keyword>
<dbReference type="Pfam" id="PF00990">
    <property type="entry name" value="GGDEF"/>
    <property type="match status" value="1"/>
</dbReference>
<dbReference type="AlphaFoldDB" id="A0A557SD42"/>
<name>A0A557SD42_9GAMM</name>
<dbReference type="Gene3D" id="3.30.70.270">
    <property type="match status" value="1"/>
</dbReference>
<dbReference type="Pfam" id="PF16448">
    <property type="entry name" value="LapD_MoxY_N"/>
    <property type="match status" value="1"/>
</dbReference>
<dbReference type="Proteomes" id="UP000316649">
    <property type="component" value="Unassembled WGS sequence"/>
</dbReference>
<evidence type="ECO:0000313" key="7">
    <source>
        <dbReference type="Proteomes" id="UP000316649"/>
    </source>
</evidence>
<dbReference type="NCBIfam" id="TIGR00254">
    <property type="entry name" value="GGDEF"/>
    <property type="match status" value="1"/>
</dbReference>
<dbReference type="Gene3D" id="6.20.270.20">
    <property type="entry name" value="LapD/MoxY periplasmic domain"/>
    <property type="match status" value="1"/>
</dbReference>
<keyword evidence="2" id="KW-0472">Membrane</keyword>
<dbReference type="PANTHER" id="PTHR33121:SF79">
    <property type="entry name" value="CYCLIC DI-GMP PHOSPHODIESTERASE PDED-RELATED"/>
    <property type="match status" value="1"/>
</dbReference>
<evidence type="ECO:0000256" key="2">
    <source>
        <dbReference type="SAM" id="Phobius"/>
    </source>
</evidence>
<dbReference type="GO" id="GO:0016020">
    <property type="term" value="C:membrane"/>
    <property type="evidence" value="ECO:0007669"/>
    <property type="project" value="InterPro"/>
</dbReference>
<dbReference type="SMART" id="SM00052">
    <property type="entry name" value="EAL"/>
    <property type="match status" value="1"/>
</dbReference>
<dbReference type="CDD" id="cd01949">
    <property type="entry name" value="GGDEF"/>
    <property type="match status" value="1"/>
</dbReference>
<dbReference type="InterPro" id="IPR003660">
    <property type="entry name" value="HAMP_dom"/>
</dbReference>
<dbReference type="PROSITE" id="PS50883">
    <property type="entry name" value="EAL"/>
    <property type="match status" value="1"/>
</dbReference>
<keyword evidence="2" id="KW-0812">Transmembrane</keyword>